<keyword evidence="7" id="KW-1185">Reference proteome</keyword>
<protein>
    <submittedName>
        <fullName evidence="6">NTE family protein</fullName>
    </submittedName>
</protein>
<accession>A0A1I6S597</accession>
<feature type="short sequence motif" description="DGA/G" evidence="4">
    <location>
        <begin position="155"/>
        <end position="157"/>
    </location>
</feature>
<proteinExistence type="predicted"/>
<evidence type="ECO:0000313" key="7">
    <source>
        <dbReference type="Proteomes" id="UP000198785"/>
    </source>
</evidence>
<evidence type="ECO:0000256" key="3">
    <source>
        <dbReference type="ARBA" id="ARBA00023098"/>
    </source>
</evidence>
<organism evidence="6 7">
    <name type="scientific">Sphingobacterium wenxiniae</name>
    <dbReference type="NCBI Taxonomy" id="683125"/>
    <lineage>
        <taxon>Bacteria</taxon>
        <taxon>Pseudomonadati</taxon>
        <taxon>Bacteroidota</taxon>
        <taxon>Sphingobacteriia</taxon>
        <taxon>Sphingobacteriales</taxon>
        <taxon>Sphingobacteriaceae</taxon>
        <taxon>Sphingobacterium</taxon>
    </lineage>
</organism>
<dbReference type="PANTHER" id="PTHR14226:SF29">
    <property type="entry name" value="NEUROPATHY TARGET ESTERASE SWS"/>
    <property type="match status" value="1"/>
</dbReference>
<keyword evidence="3 4" id="KW-0443">Lipid metabolism</keyword>
<dbReference type="PANTHER" id="PTHR14226">
    <property type="entry name" value="NEUROPATHY TARGET ESTERASE/SWISS CHEESE D.MELANOGASTER"/>
    <property type="match status" value="1"/>
</dbReference>
<gene>
    <name evidence="6" type="ORF">SAMN05660206_104109</name>
</gene>
<dbReference type="Pfam" id="PF01734">
    <property type="entry name" value="Patatin"/>
    <property type="match status" value="1"/>
</dbReference>
<evidence type="ECO:0000256" key="1">
    <source>
        <dbReference type="ARBA" id="ARBA00022801"/>
    </source>
</evidence>
<dbReference type="CDD" id="cd07205">
    <property type="entry name" value="Pat_PNPLA6_PNPLA7_NTE1_like"/>
    <property type="match status" value="1"/>
</dbReference>
<dbReference type="STRING" id="683125.SAMN05660206_104109"/>
<name>A0A1I6S597_9SPHI</name>
<keyword evidence="1 4" id="KW-0378">Hydrolase</keyword>
<feature type="domain" description="PNPLA" evidence="5">
    <location>
        <begin position="9"/>
        <end position="168"/>
    </location>
</feature>
<feature type="short sequence motif" description="GXGXXG" evidence="4">
    <location>
        <begin position="13"/>
        <end position="18"/>
    </location>
</feature>
<dbReference type="EMBL" id="FOZZ01000004">
    <property type="protein sequence ID" value="SFS71948.1"/>
    <property type="molecule type" value="Genomic_DNA"/>
</dbReference>
<evidence type="ECO:0000256" key="4">
    <source>
        <dbReference type="PROSITE-ProRule" id="PRU01161"/>
    </source>
</evidence>
<evidence type="ECO:0000259" key="5">
    <source>
        <dbReference type="PROSITE" id="PS51635"/>
    </source>
</evidence>
<dbReference type="Gene3D" id="3.40.1090.10">
    <property type="entry name" value="Cytosolic phospholipase A2 catalytic domain"/>
    <property type="match status" value="2"/>
</dbReference>
<reference evidence="6 7" key="1">
    <citation type="submission" date="2016-10" db="EMBL/GenBank/DDBJ databases">
        <authorList>
            <person name="de Groot N.N."/>
        </authorList>
    </citation>
    <scope>NUCLEOTIDE SEQUENCE [LARGE SCALE GENOMIC DNA]</scope>
    <source>
        <strain evidence="6 7">DSM 22789</strain>
    </source>
</reference>
<dbReference type="SUPFAM" id="SSF52151">
    <property type="entry name" value="FabD/lysophospholipase-like"/>
    <property type="match status" value="1"/>
</dbReference>
<dbReference type="RefSeq" id="WP_093364752.1">
    <property type="nucleotide sequence ID" value="NZ_FOZZ01000004.1"/>
</dbReference>
<dbReference type="InterPro" id="IPR002641">
    <property type="entry name" value="PNPLA_dom"/>
</dbReference>
<evidence type="ECO:0000256" key="2">
    <source>
        <dbReference type="ARBA" id="ARBA00022963"/>
    </source>
</evidence>
<evidence type="ECO:0000313" key="6">
    <source>
        <dbReference type="EMBL" id="SFS71948.1"/>
    </source>
</evidence>
<dbReference type="GO" id="GO:0016787">
    <property type="term" value="F:hydrolase activity"/>
    <property type="evidence" value="ECO:0007669"/>
    <property type="project" value="UniProtKB-UniRule"/>
</dbReference>
<feature type="active site" description="Nucleophile" evidence="4">
    <location>
        <position position="42"/>
    </location>
</feature>
<dbReference type="Proteomes" id="UP000198785">
    <property type="component" value="Unassembled WGS sequence"/>
</dbReference>
<feature type="short sequence motif" description="GXSXG" evidence="4">
    <location>
        <begin position="40"/>
        <end position="44"/>
    </location>
</feature>
<dbReference type="InterPro" id="IPR016035">
    <property type="entry name" value="Acyl_Trfase/lysoPLipase"/>
</dbReference>
<dbReference type="GO" id="GO:0016042">
    <property type="term" value="P:lipid catabolic process"/>
    <property type="evidence" value="ECO:0007669"/>
    <property type="project" value="UniProtKB-UniRule"/>
</dbReference>
<dbReference type="PROSITE" id="PS51635">
    <property type="entry name" value="PNPLA"/>
    <property type="match status" value="1"/>
</dbReference>
<sequence length="261" mass="28758">MVVNNKIGITLSGGGFKGIAHLGILQYLQELEIPISAISGASAGSLVGAFIAAGYSPKEVLQFAKEENFFNYSGISVLKGGLFSANIFETIVQKYIPHDSFEGLKMPLYVSVTDLTNAKSLIFNQGSLSFAVKASCCFPMVFSPVIYQDNTYLCDGGLMNNFPVEQIRATCNKSIGVNVEPLYKSEGKLGFREVMSRIIRITTSSIRKDAPSACDLYMQLDEVNRFNTFDTKKIDEIYQIGYVHAQKHEKELLEIKSSITV</sequence>
<dbReference type="InterPro" id="IPR050301">
    <property type="entry name" value="NTE"/>
</dbReference>
<dbReference type="AlphaFoldDB" id="A0A1I6S597"/>
<feature type="active site" description="Proton acceptor" evidence="4">
    <location>
        <position position="155"/>
    </location>
</feature>
<dbReference type="OrthoDB" id="9770965at2"/>
<keyword evidence="2 4" id="KW-0442">Lipid degradation</keyword>